<feature type="domain" description="Dynein heavy chain tail" evidence="17">
    <location>
        <begin position="368"/>
        <end position="443"/>
    </location>
</feature>
<dbReference type="FunFam" id="1.10.472.130:FF:000009">
    <property type="entry name" value="Dynein heavy chain 5, axonemal"/>
    <property type="match status" value="1"/>
</dbReference>
<keyword evidence="12" id="KW-0206">Cytoskeleton</keyword>
<feature type="domain" description="Dynein heavy chain linker" evidence="18">
    <location>
        <begin position="2106"/>
        <end position="2173"/>
    </location>
</feature>
<keyword evidence="29" id="KW-1185">Reference proteome</keyword>
<dbReference type="InterPro" id="IPR013602">
    <property type="entry name" value="Dynein_heavy_linker"/>
</dbReference>
<dbReference type="Pfam" id="PF18199">
    <property type="entry name" value="Dynein_C"/>
    <property type="match status" value="1"/>
</dbReference>
<dbReference type="OrthoDB" id="286107at2759"/>
<evidence type="ECO:0000256" key="5">
    <source>
        <dbReference type="ARBA" id="ARBA00022737"/>
    </source>
</evidence>
<feature type="domain" description="Dynein heavy chain AAA module D4" evidence="21">
    <location>
        <begin position="3295"/>
        <end position="3556"/>
    </location>
</feature>
<evidence type="ECO:0000259" key="17">
    <source>
        <dbReference type="Pfam" id="PF08385"/>
    </source>
</evidence>
<feature type="coiled-coil region" evidence="14">
    <location>
        <begin position="3854"/>
        <end position="3902"/>
    </location>
</feature>
<keyword evidence="9 14" id="KW-0175">Coiled coil</keyword>
<dbReference type="InterPro" id="IPR056759">
    <property type="entry name" value="DYH2-5-8_CC"/>
</dbReference>
<evidence type="ECO:0000256" key="7">
    <source>
        <dbReference type="ARBA" id="ARBA00022840"/>
    </source>
</evidence>
<accession>A0A8J9Z1R6</accession>
<dbReference type="Gene3D" id="3.40.50.300">
    <property type="entry name" value="P-loop containing nucleotide triphosphate hydrolases"/>
    <property type="match status" value="5"/>
</dbReference>
<dbReference type="InterPro" id="IPR041658">
    <property type="entry name" value="AAA_lid_11"/>
</dbReference>
<dbReference type="GO" id="GO:0031514">
    <property type="term" value="C:motile cilium"/>
    <property type="evidence" value="ECO:0007669"/>
    <property type="project" value="UniProtKB-ARBA"/>
</dbReference>
<dbReference type="InterPro" id="IPR004273">
    <property type="entry name" value="Dynein_heavy_D6_P-loop"/>
</dbReference>
<feature type="domain" description="Dynein axonemal heavy chain 2/5/8 coiled-coil" evidence="27">
    <location>
        <begin position="1367"/>
        <end position="1478"/>
    </location>
</feature>
<dbReference type="InterPro" id="IPR043157">
    <property type="entry name" value="Dynein_AAA1S"/>
</dbReference>
<dbReference type="FunFam" id="1.20.1270.280:FF:000002">
    <property type="entry name" value="Dynein heavy chain 5, axonemal"/>
    <property type="match status" value="1"/>
</dbReference>
<feature type="coiled-coil region" evidence="14">
    <location>
        <begin position="4146"/>
        <end position="4173"/>
    </location>
</feature>
<dbReference type="Proteomes" id="UP000838412">
    <property type="component" value="Chromosome 14"/>
</dbReference>
<comment type="subcellular location">
    <subcellularLocation>
        <location evidence="1">Cytoplasm</location>
        <location evidence="1">Cytoskeleton</location>
        <location evidence="1">Cilium axoneme</location>
    </subcellularLocation>
</comment>
<dbReference type="InterPro" id="IPR041228">
    <property type="entry name" value="Dynein_C"/>
</dbReference>
<dbReference type="Gene3D" id="1.10.8.1220">
    <property type="match status" value="1"/>
</dbReference>
<dbReference type="Pfam" id="PF12777">
    <property type="entry name" value="MT"/>
    <property type="match status" value="1"/>
</dbReference>
<keyword evidence="3" id="KW-0963">Cytoplasm</keyword>
<dbReference type="InterPro" id="IPR035699">
    <property type="entry name" value="AAA_6"/>
</dbReference>
<dbReference type="InterPro" id="IPR027417">
    <property type="entry name" value="P-loop_NTPase"/>
</dbReference>
<name>A0A8J9Z1R6_BRALA</name>
<dbReference type="FunFam" id="1.10.8.710:FF:000003">
    <property type="entry name" value="Dynein axonemal heavy chain 5"/>
    <property type="match status" value="1"/>
</dbReference>
<keyword evidence="11" id="KW-0505">Motor protein</keyword>
<protein>
    <submittedName>
        <fullName evidence="28">DNAH5 protein</fullName>
    </submittedName>
</protein>
<dbReference type="GO" id="GO:0005858">
    <property type="term" value="C:axonemal dynein complex"/>
    <property type="evidence" value="ECO:0007669"/>
    <property type="project" value="TreeGrafter"/>
</dbReference>
<feature type="domain" description="Dynein heavy chain tail" evidence="17">
    <location>
        <begin position="465"/>
        <end position="696"/>
    </location>
</feature>
<dbReference type="FunFam" id="3.40.50.300:FF:000320">
    <property type="entry name" value="Dynein, axonemal, heavy chain 5"/>
    <property type="match status" value="1"/>
</dbReference>
<evidence type="ECO:0000259" key="24">
    <source>
        <dbReference type="Pfam" id="PF17857"/>
    </source>
</evidence>
<feature type="region of interest" description="Disordered" evidence="15">
    <location>
        <begin position="1"/>
        <end position="90"/>
    </location>
</feature>
<keyword evidence="6" id="KW-0547">Nucleotide-binding</keyword>
<reference evidence="28" key="1">
    <citation type="submission" date="2022-01" db="EMBL/GenBank/DDBJ databases">
        <authorList>
            <person name="Braso-Vives M."/>
        </authorList>
    </citation>
    <scope>NUCLEOTIDE SEQUENCE</scope>
</reference>
<dbReference type="GO" id="GO:0005874">
    <property type="term" value="C:microtubule"/>
    <property type="evidence" value="ECO:0007669"/>
    <property type="project" value="UniProtKB-KW"/>
</dbReference>
<keyword evidence="4" id="KW-0493">Microtubule</keyword>
<feature type="domain" description="Dynein heavy chain coiled coil stalk" evidence="20">
    <location>
        <begin position="3716"/>
        <end position="3953"/>
    </location>
</feature>
<evidence type="ECO:0000313" key="28">
    <source>
        <dbReference type="EMBL" id="CAH1245612.1"/>
    </source>
</evidence>
<evidence type="ECO:0000256" key="3">
    <source>
        <dbReference type="ARBA" id="ARBA00022490"/>
    </source>
</evidence>
<evidence type="ECO:0000259" key="20">
    <source>
        <dbReference type="Pfam" id="PF12777"/>
    </source>
</evidence>
<dbReference type="InterPro" id="IPR041589">
    <property type="entry name" value="DNAH3_AAA_lid_1"/>
</dbReference>
<dbReference type="InterPro" id="IPR024317">
    <property type="entry name" value="Dynein_heavy_chain_D4_dom"/>
</dbReference>
<feature type="domain" description="Dynein heavy chain AAA 5 extension" evidence="23">
    <location>
        <begin position="2793"/>
        <end position="2912"/>
    </location>
</feature>
<evidence type="ECO:0000256" key="8">
    <source>
        <dbReference type="ARBA" id="ARBA00023017"/>
    </source>
</evidence>
<dbReference type="InterPro" id="IPR035706">
    <property type="entry name" value="AAA_9"/>
</dbReference>
<dbReference type="InterPro" id="IPR042228">
    <property type="entry name" value="Dynein_linker_3"/>
</dbReference>
<feature type="coiled-coil region" evidence="14">
    <location>
        <begin position="3579"/>
        <end position="3606"/>
    </location>
</feature>
<dbReference type="Pfam" id="PF12774">
    <property type="entry name" value="AAA_6"/>
    <property type="match status" value="1"/>
</dbReference>
<dbReference type="FunFam" id="3.40.50.300:FF:000044">
    <property type="entry name" value="Dynein heavy chain 5, axonemal"/>
    <property type="match status" value="1"/>
</dbReference>
<dbReference type="FunFam" id="1.10.287.2620:FF:000003">
    <property type="entry name" value="Dynein, axonemal, heavy chain 5"/>
    <property type="match status" value="1"/>
</dbReference>
<feature type="domain" description="Dynein heavy chain region D6 P-loop" evidence="16">
    <location>
        <begin position="4480"/>
        <end position="4588"/>
    </location>
</feature>
<evidence type="ECO:0000259" key="23">
    <source>
        <dbReference type="Pfam" id="PF17852"/>
    </source>
</evidence>
<evidence type="ECO:0000256" key="15">
    <source>
        <dbReference type="SAM" id="MobiDB-lite"/>
    </source>
</evidence>
<dbReference type="InterPro" id="IPR013594">
    <property type="entry name" value="Dynein_heavy_tail"/>
</dbReference>
<evidence type="ECO:0000259" key="22">
    <source>
        <dbReference type="Pfam" id="PF12781"/>
    </source>
</evidence>
<dbReference type="Pfam" id="PF12775">
    <property type="entry name" value="AAA_7"/>
    <property type="match status" value="1"/>
</dbReference>
<dbReference type="Gene3D" id="1.10.8.710">
    <property type="match status" value="1"/>
</dbReference>
<evidence type="ECO:0000259" key="16">
    <source>
        <dbReference type="Pfam" id="PF03028"/>
    </source>
</evidence>
<keyword evidence="7" id="KW-0067">ATP-binding</keyword>
<dbReference type="GO" id="GO:0007018">
    <property type="term" value="P:microtubule-based movement"/>
    <property type="evidence" value="ECO:0007669"/>
    <property type="project" value="InterPro"/>
</dbReference>
<feature type="compositionally biased region" description="Basic and acidic residues" evidence="15">
    <location>
        <begin position="41"/>
        <end position="57"/>
    </location>
</feature>
<dbReference type="InterPro" id="IPR042222">
    <property type="entry name" value="Dynein_2_N"/>
</dbReference>
<dbReference type="InterPro" id="IPR042219">
    <property type="entry name" value="AAA_lid_11_sf"/>
</dbReference>
<sequence>MADTEEAAATENGGPGEKEATKTPSPKPDTEVAPPIVSIKGEGKDDKKEDQQADKPARKTQVHQRRGASMGRPAPSPGGHARVSRAKKGVSELSGKVAALMAQKKTVVLSGEAMKDLAKQAKATKDERRLQLDARHQYIFTKLGDALQMEPGQVEDQVLGDERFDLIEPFFSPEGPRVLMFFHQETLVQRESNFSRTDAASSIHAAPAQKKLFLTTGSLEGLTGVALFFTKTTIKPILANNIVQDVNFGMMDASKGGVLNALESMLSAVLVPALRAQESWGDLPPASTQVQDFLEVVDKFSWGDLPPASTQVQDFLEVVDKFVGSLSGARDNMEGKIELEEPDLGYHVYDLRHPSEFMQAATNADLMEKVENLIGIWSKQIEQVLAESEQMRKEADDIGPAAELDHWKKRMAKFNSLLDQIKSQHCKAVVEVLTAAKSCMLKHLLLDKIKSPHCKAVVGVLTAANLLDQIKSQHCKAVVGVLTAAKSRMLKRWKELDSRITDAANEAKDNVKYLYTLDKFFGPLTKNTPTEMVEHIPSLMNNIRMIHSISQYYNTSERMTSLFVKVTNQMITTCKAYITQGITKVWDHERAPLLKRISECIELNRAYQRVFHKTKEKLKENPHERQFEFSENYIFGKFDTFCKRLEKVADMLNTMESLSGLSGVKIEGMEAMAVRYSTIVTNTKKKQYDVLDHRKSEMEAMAVRYSTIVTNTKKKQYDVLDHRKSEFDNDYMEFRGQIDGLQMSLQNFVDQWFERNLTTEKALELLEKFEMIRGAKLDLEEKYMRVLGWFGRDLENIRKAYQKFKDNPSIPRNLPPVAGKIAWARQLYRKIETPMQYFKKKPDIMRTAEAKKAIRSYNKMATVLLEFEMLYHRAWCRAVETIKTGMNASLVVRHPETKQLYVNFDPAVMELMVEAKYLKKMGLEVPDSAYTLCLKNDEIKQNHIALKEVLRELKEVLREFEGIVARIPNVLLPLMRPFINQVEEAVQPGLTMLTWTSVNIDTYIGNIYKALNSLELLTKQASDVLECRIESVLNEMSFTALCDLPDDEPVQVSHFLEVTEKTCNDASTFLAKQSALVEEAVFELMDLLDKHLKPSEQTNLERETEFRCLRPDAKHKTRCQECQPCCYFNLLTYYNQRNTEALVKCTRLSLEAIKRRLQTTNKYQEEMRKKEPPKHPLFKAEIILAIPNVVMRPSLDDIQSILNKAVQHILSMAKCVPQWAHTQWLLKQHQRESEAAQEIGEDAKLMPASYSKSLDKVISEHKDITKVVVSLNSIIGGFKVDCQAILEDFNCFKELWTDEPADTVKEFMDSNPIMSEFEAQLRYYQKMQTDIEELPVSYRVGSVVFMTEPLQTALISECKNWKRAFGKALNTKASSDMEFIFNFIDDLSKRLSRPIKDLDDVRAAMAALAEIRENEIKIDMTIGPIEETYMLLNKFELFFEDGNAERVDNLRYSWNNLLQQMKDVQNHLLQIQPTFKADLLAGVVKYQEDTAFFYGDYDTKGPNVQDIPPREASDRLVVFQARFDELWAKYNTYSGGEELFGLTVQEYPDLQRIRRELALSQKLYGLYNTVIESVSGYYDILWNEVDIEKINNELLDFQNKSIALVQKLYGLYNTVIESVSGYYDILWNKVDIEKINNELLDFQNKCRKLPKGLKEWQAFEDLKKKIDDFSETIPLLEMMSNNAMMPRHWDRLSQITNTTFDVDNENFQLRNIMEAPLLENREDIEDTCIAAIKERDIEGKLKQVIAEWSAQSLSFGQFKSRGELLLKGNETSEIIVYLEDSLMILSSLMSNRYNAPFKPTIQQWVQKLSQTSEIIENWLVVQNLWVYLEAVFVGGDIAKQLPQEAKRFSNIDKSWIKIMQRAHENPNVVACCTGDDTMSQLLPHLLEQLELCQKSLTGYLEKKRLIFPRFFFVSDPALLEILGQASDSHTIQSHLLSLFDNVYRVDFHEKEYDKILAINSQSHLLSLFNNVYRVDFHEKEYDKILAINSQSHLLSLFDNVYRVDFHEKEYDKILAINSQSHLLSLFDNVYRVDFHEKEYDKILAINSQVDFNKKYDKSYRVDFHEKEADKILAINSQSHLLSLFDNVYRVDFHKKEYDKILAINSQGHLLSLFDNVYRVDFHEKEYDKILAINSQEGEKVELVEPVVAQGNVELWLGKLQEVQQKSIHSVTRSASLAIADQGFKLVEFENMFPAQIGLLGIQMLWTRDSEEALSNARTDKKVMQTTNQHFLDMLNMLIDMTTEDLSKYERTKYETLITIHVHQRDIFDDLVRMHIRTPSDFEWLKQSRFYYNEDMDKCVISITDVDFQYCNEYVGCTERLVITPLTDRCYITLAQAIGMSMGGAPAGPAGTGKTETTKDMGRCLGKYVVVFNCSDQMDFRGLGRIYKGLAQSGSWGCFDEFNRIELPVLSVAAQQIQIVLACKKERKSSFIFMDGDIVSMNPEFGIFLTMNPGYAGRQELPENLKINFRTVAMMVPDRQIIIRVKLASCGFQQNIVLARKFFILYKLCEEQLSKQVHYDFGLRNILSCLRTMGGVKRASPDDTEATIVMRVLRDMNLSKLVDEDEPLFMSLIEDLFPGIQLDKAGYPELEAAIEKECDEFGLQHHPPWVLKLIQLYETQRVRHGFMALGPTGGGKTKCIHLLMKAMTDIGEPHREMRMNPKAITAPQMFGTLDVATNDWTDGIFSTLWRRTHKVKKGEHIWLVLDGPVDTLWIENLNSVLDDNKTLTLANGDRIPMAMDCKIVFEPDNVDNASPATVSRNGMVFMSSSVLDWDPIIKAWLRRRPPQQAEILWNLVESIFPDLYIYVKQSLWPKMKTLECNYVKQLIDLLEGLIPTGDDGSPKNLPKDHLAKIFIFALMWSLGSLLELEDRAKMEDFLRKHEADLSMPPIEADSQDTMFEFYVDDNGAWKHWNTRVEPYIYAKDSVPDYASILVPNVDNVRTDYLMEVIMKQEKAVMLIGEQGTAKTVIIKGYMGKYDPEQHLTKALNFSSATQPLTFQRTIESYVDKRVGTTYGPPAGKHMTVFVDDINMPVINDWGDQITNEVVRQLVETKGFYNLEKPGEFTNIVDMQFVAAMIHPGGGRNDIPARLKRQFTIYNCTLPSNASMDKIFTTIADGYFIKERGFKPEVKDLAVSLVPCTRRLWQATKVKMLPTPAKFHYIFNLRDLSRIWQGMLTVTSEINPNNDLIMRLWKHECTRVIADRFTNHPDKEWFEKMVFKIAEEDMGTALAENVKDGDSAYFVDFLRDAPEATGDEPDDADLDAPKIYEPVDTLKALSDRALSFQEQYNETVRGGKMDLVFFEDALIHLLKISRIIRTPIGNAMLVGVGGSGKQSLTRLASYIAGYKTFQIVLSRTYNASNLLDDLKVLYRMSGLKGQGVTFIFTDNEIKDEGFLEYMNNLLATGEISNLFARDEIDEITSELIPVMKQEFPRHPPTNENLYNYFLSRARSNLHVVLCFSPVGENFRSRALKFPALFSGCTMDWFLRWPKDALIAVADYFLANFQIRCTDEVKNSVVNTMGKIHDLVAEKCVEYFERFRRQMHVTPKSYLSFLAGYRTIYTEHLNEVGTLDQRMKTGLAKLVEAQESVNELSKELAVKEKDLAVASKNADKAIQRLTTLPLELEARVLVEVTASAQAAEKVKAQVQKVKDKAQAIVDEIAADKGIAEGKLAAAKPALEEAEAALQTIKPADIATVRKLGKPPHLIMRIMDCTIKPADIATVRKLGKPPHLIMRIMDCTLLLFQRKINTVTQDPERPCASPSWSEALKLMNNSGFLQSLLTFPKDTINEETVELLSPYLEMEDYNLESAKKVCGNVAGLCAWTRAMAFFYTINKEVLPLKANLAVQEARLGVAMGDLNTAQAQLDAKQKELDIVQAQYDAAMKTKQDLLDDAEACRRKMNNAEALIHGLSGEKVRWTAASKTFEDQIRRLVGDVLLATGFLSYSGPFNQVFRDELMVCWKKEMVMCKIPYTEDINLVTMLVDNATIGDWNLQGLPNDELSSQNGIITTKAARFPLMIDPQNQGKTWIRNMQKDNELQVTSLNHKYFRTHLEDALSLGRPLLVEDVGEELDPALDNVLERNFIKSGSTFKVKVGDKEVDVMNGFKLYITTKLANPAYTPEVAARTMIIDFTVTMKGLEDQLLGRVILTEKAELEAERTTLLEEVNNNKRKMKELEDNLLYRLTSTEGSLVEDESLIEVLRVTKTTAEEVSEKLAIAAETEIKINTAREEFRPVASRGSVLYFLIVEMSLVNVMYQTALKQFLHIFDISMARSQKSPIPSKRIANIIEYLTFEVFAYTVRGLYEQDKLLYTLLLALKLDLQAKGIRHEEFQTFIKGGAALDLNAVEPKPKKWILDMTWLNLVQLSKLPQFSQIVNQVARNDKGWKTWFDSDAPEDEPIPDGYDSSLDIFGKTLLVRSWCPDRTIPQARNYISERIGVRETLLVRSWCPDRTIPQARNYISERIGVRFAEGVILNMEQMWEESTTREPMVCFLSMGSDPSENIERLAKSKGMPIRAISMGQGQEVHARRLVSQFMAEGGWVLLQNCHLGLDYMEELLDVLNTTENINETYRTWLTTEVHKKFPINLLQQSIKYTNEPPQGVKAGLKRTYAAFNQEFIDISNMPQWKPMLYGVAFLHTTVQERRKFGPLGWNIPYEFNQADFNASVQFVQNHLDELDLKKGVSWNTVRYMLGEIQYGGRVTDDLDKILLNTYCKVWFGDHMFGPNFVFYKGYPIPKCKNIQEYRDYIQSLPLKDTPEVFGLHPNADITYQTSMANSTLGTIVSIQPKESAGGGGETRESVVQRLANEMLEKLPPDYVPHEVKERLRKMGHLAPMNIFLRQEIDRMQRVITLVRTTLTDLNLAIEGTIIMSENLRDALDNMYDARVPMAWKKVSWESATLGFWFTELLERNTQFSTWVFEGRPLQFWMTGFFNPQGFLTAMRQEITRAHAAKGWALDMVILHNDVTRMFKEDVVAPPPTEIGGVYVYGLFLDGASWDRKNIKLIEPQPKVLFTNMPVVHIYAINNAGPKDETKKQTIQYYSCPVYKKPKRTDLTFILHILLKTTVNPEHWVLRGAALLCDTK</sequence>
<dbReference type="Pfam" id="PF08393">
    <property type="entry name" value="DHC_N2"/>
    <property type="match status" value="2"/>
</dbReference>
<feature type="domain" description="Dynein heavy chain hydrolytic ATP-binding dynein motor region" evidence="19">
    <location>
        <begin position="2309"/>
        <end position="2636"/>
    </location>
</feature>
<dbReference type="Gene3D" id="1.10.287.2620">
    <property type="match status" value="1"/>
</dbReference>
<gene>
    <name evidence="28" type="primary">DNAH5</name>
    <name evidence="28" type="ORF">BLAG_LOCUS7879</name>
</gene>
<dbReference type="FunFam" id="3.40.50.300:FF:000049">
    <property type="entry name" value="Dynein, axonemal, heavy chain 5"/>
    <property type="match status" value="1"/>
</dbReference>
<dbReference type="Pfam" id="PF03028">
    <property type="entry name" value="Dynein_heavy"/>
    <property type="match status" value="1"/>
</dbReference>
<dbReference type="Gene3D" id="1.20.1270.280">
    <property type="match status" value="1"/>
</dbReference>
<dbReference type="Pfam" id="PF18198">
    <property type="entry name" value="AAA_lid_11"/>
    <property type="match status" value="1"/>
</dbReference>
<evidence type="ECO:0000259" key="26">
    <source>
        <dbReference type="Pfam" id="PF18199"/>
    </source>
</evidence>
<evidence type="ECO:0000259" key="21">
    <source>
        <dbReference type="Pfam" id="PF12780"/>
    </source>
</evidence>
<evidence type="ECO:0000313" key="29">
    <source>
        <dbReference type="Proteomes" id="UP000838412"/>
    </source>
</evidence>
<dbReference type="Pfam" id="PF12780">
    <property type="entry name" value="AAA_8"/>
    <property type="match status" value="1"/>
</dbReference>
<dbReference type="FunFam" id="1.10.8.720:FF:000004">
    <property type="entry name" value="Dynein heavy chain 5, axonemal"/>
    <property type="match status" value="1"/>
</dbReference>
<dbReference type="GO" id="GO:0008569">
    <property type="term" value="F:minus-end-directed microtubule motor activity"/>
    <property type="evidence" value="ECO:0007669"/>
    <property type="project" value="InterPro"/>
</dbReference>
<keyword evidence="13" id="KW-0966">Cell projection</keyword>
<evidence type="ECO:0000256" key="11">
    <source>
        <dbReference type="ARBA" id="ARBA00023175"/>
    </source>
</evidence>
<dbReference type="InterPro" id="IPR026983">
    <property type="entry name" value="DHC"/>
</dbReference>
<dbReference type="Pfam" id="PF25007">
    <property type="entry name" value="DYH2-5-8_CC"/>
    <property type="match status" value="1"/>
</dbReference>
<evidence type="ECO:0000256" key="14">
    <source>
        <dbReference type="SAM" id="Coils"/>
    </source>
</evidence>
<evidence type="ECO:0000256" key="12">
    <source>
        <dbReference type="ARBA" id="ARBA00023212"/>
    </source>
</evidence>
<dbReference type="Gene3D" id="1.10.472.130">
    <property type="match status" value="1"/>
</dbReference>
<dbReference type="FunFam" id="1.20.58.1120:FF:000004">
    <property type="entry name" value="Dynein axonemal heavy chain 5"/>
    <property type="match status" value="1"/>
</dbReference>
<feature type="domain" description="Dynein heavy chain AAA lid" evidence="25">
    <location>
        <begin position="4619"/>
        <end position="4758"/>
    </location>
</feature>
<dbReference type="Pfam" id="PF17857">
    <property type="entry name" value="AAA_lid_1"/>
    <property type="match status" value="1"/>
</dbReference>
<dbReference type="PANTHER" id="PTHR46532:SF13">
    <property type="entry name" value="CYTOPLASMIC DYNEIN 1 HEAVY CHAIN 1"/>
    <property type="match status" value="1"/>
</dbReference>
<dbReference type="GO" id="GO:0051959">
    <property type="term" value="F:dynein light intermediate chain binding"/>
    <property type="evidence" value="ECO:0007669"/>
    <property type="project" value="InterPro"/>
</dbReference>
<dbReference type="FunFam" id="3.40.50.300:FF:000543">
    <property type="entry name" value="Dynein axonemal heavy chain 5"/>
    <property type="match status" value="1"/>
</dbReference>
<dbReference type="Pfam" id="PF17852">
    <property type="entry name" value="Dynein_AAA_lid"/>
    <property type="match status" value="1"/>
</dbReference>
<dbReference type="Pfam" id="PF08385">
    <property type="entry name" value="DHC_N1"/>
    <property type="match status" value="3"/>
</dbReference>
<evidence type="ECO:0000256" key="2">
    <source>
        <dbReference type="ARBA" id="ARBA00008887"/>
    </source>
</evidence>
<evidence type="ECO:0000256" key="13">
    <source>
        <dbReference type="ARBA" id="ARBA00023273"/>
    </source>
</evidence>
<dbReference type="Gene3D" id="6.10.140.1060">
    <property type="match status" value="1"/>
</dbReference>
<dbReference type="InterPro" id="IPR024743">
    <property type="entry name" value="Dynein_HC_stalk"/>
</dbReference>
<feature type="domain" description="Dynein heavy chain linker" evidence="18">
    <location>
        <begin position="1599"/>
        <end position="1962"/>
    </location>
</feature>
<dbReference type="GO" id="GO:0005524">
    <property type="term" value="F:ATP binding"/>
    <property type="evidence" value="ECO:0007669"/>
    <property type="project" value="UniProtKB-KW"/>
</dbReference>
<evidence type="ECO:0000256" key="6">
    <source>
        <dbReference type="ARBA" id="ARBA00022741"/>
    </source>
</evidence>
<dbReference type="InterPro" id="IPR041466">
    <property type="entry name" value="Dynein_AAA5_ext"/>
</dbReference>
<proteinExistence type="inferred from homology"/>
<dbReference type="Pfam" id="PF12781">
    <property type="entry name" value="AAA_9"/>
    <property type="match status" value="1"/>
</dbReference>
<dbReference type="FunFam" id="3.40.50.300:FF:001221">
    <property type="entry name" value="Axonemal dynein heavy chain 8"/>
    <property type="match status" value="1"/>
</dbReference>
<dbReference type="EMBL" id="OV696699">
    <property type="protein sequence ID" value="CAH1245612.1"/>
    <property type="molecule type" value="Genomic_DNA"/>
</dbReference>
<keyword evidence="8" id="KW-0243">Dynein</keyword>
<dbReference type="Gene3D" id="1.10.8.720">
    <property type="entry name" value="Region D6 of dynein motor"/>
    <property type="match status" value="1"/>
</dbReference>
<dbReference type="GO" id="GO:0045505">
    <property type="term" value="F:dynein intermediate chain binding"/>
    <property type="evidence" value="ECO:0007669"/>
    <property type="project" value="InterPro"/>
</dbReference>
<dbReference type="Gene3D" id="3.10.490.20">
    <property type="match status" value="1"/>
</dbReference>
<evidence type="ECO:0000256" key="9">
    <source>
        <dbReference type="ARBA" id="ARBA00023054"/>
    </source>
</evidence>
<evidence type="ECO:0000259" key="18">
    <source>
        <dbReference type="Pfam" id="PF08393"/>
    </source>
</evidence>
<dbReference type="Gene3D" id="3.20.180.20">
    <property type="entry name" value="Dynein heavy chain, N-terminal domain 2"/>
    <property type="match status" value="2"/>
</dbReference>
<dbReference type="Gene3D" id="1.20.58.1120">
    <property type="match status" value="1"/>
</dbReference>
<evidence type="ECO:0000259" key="27">
    <source>
        <dbReference type="Pfam" id="PF25007"/>
    </source>
</evidence>
<dbReference type="SUPFAM" id="SSF52540">
    <property type="entry name" value="P-loop containing nucleoside triphosphate hydrolases"/>
    <property type="match status" value="4"/>
</dbReference>
<evidence type="ECO:0000259" key="25">
    <source>
        <dbReference type="Pfam" id="PF18198"/>
    </source>
</evidence>
<organism evidence="28 29">
    <name type="scientific">Branchiostoma lanceolatum</name>
    <name type="common">Common lancelet</name>
    <name type="synonym">Amphioxus lanceolatum</name>
    <dbReference type="NCBI Taxonomy" id="7740"/>
    <lineage>
        <taxon>Eukaryota</taxon>
        <taxon>Metazoa</taxon>
        <taxon>Chordata</taxon>
        <taxon>Cephalochordata</taxon>
        <taxon>Leptocardii</taxon>
        <taxon>Amphioxiformes</taxon>
        <taxon>Branchiostomatidae</taxon>
        <taxon>Branchiostoma</taxon>
    </lineage>
</organism>
<feature type="domain" description="Dynein heavy chain tail" evidence="17">
    <location>
        <begin position="697"/>
        <end position="1003"/>
    </location>
</feature>
<keyword evidence="5" id="KW-0677">Repeat</keyword>
<feature type="domain" description="Dynein heavy chain ATP-binding dynein motor region" evidence="22">
    <location>
        <begin position="3985"/>
        <end position="4205"/>
    </location>
</feature>
<dbReference type="PANTHER" id="PTHR46532">
    <property type="entry name" value="MALE FERTILITY FACTOR KL5"/>
    <property type="match status" value="1"/>
</dbReference>
<dbReference type="Gene3D" id="1.20.920.20">
    <property type="match status" value="2"/>
</dbReference>
<dbReference type="Gene3D" id="1.20.920.30">
    <property type="match status" value="1"/>
</dbReference>
<dbReference type="FunFam" id="1.20.140.100:FF:000003">
    <property type="entry name" value="Dynein, axonemal, heavy chain 5"/>
    <property type="match status" value="1"/>
</dbReference>
<keyword evidence="10" id="KW-0969">Cilium</keyword>
<evidence type="ECO:0000256" key="4">
    <source>
        <dbReference type="ARBA" id="ARBA00022701"/>
    </source>
</evidence>
<feature type="domain" description="Dynein heavy chain C-terminal" evidence="26">
    <location>
        <begin position="4766"/>
        <end position="5071"/>
    </location>
</feature>
<dbReference type="FunFam" id="3.10.490.20:FF:000010">
    <property type="entry name" value="Dynein heavy chain, putative"/>
    <property type="match status" value="1"/>
</dbReference>
<evidence type="ECO:0000259" key="19">
    <source>
        <dbReference type="Pfam" id="PF12774"/>
    </source>
</evidence>
<evidence type="ECO:0000256" key="1">
    <source>
        <dbReference type="ARBA" id="ARBA00004430"/>
    </source>
</evidence>
<evidence type="ECO:0000256" key="10">
    <source>
        <dbReference type="ARBA" id="ARBA00023069"/>
    </source>
</evidence>
<dbReference type="FunFam" id="1.10.8.1220:FF:000001">
    <property type="entry name" value="Dynein axonemal heavy chain 5"/>
    <property type="match status" value="1"/>
</dbReference>
<dbReference type="FunFam" id="1.20.920.30:FF:000004">
    <property type="entry name" value="Dynein axonemal heavy chain 5"/>
    <property type="match status" value="1"/>
</dbReference>
<dbReference type="Gene3D" id="1.20.140.100">
    <property type="entry name" value="Dynein heavy chain, N-terminal domain 2"/>
    <property type="match status" value="1"/>
</dbReference>
<dbReference type="FunFam" id="3.40.50.300:FF:002141">
    <property type="entry name" value="Dynein heavy chain"/>
    <property type="match status" value="1"/>
</dbReference>
<feature type="domain" description="Dynein heavy chain 3 AAA+ lid" evidence="24">
    <location>
        <begin position="3142"/>
        <end position="3218"/>
    </location>
</feature>
<dbReference type="InterPro" id="IPR043160">
    <property type="entry name" value="Dynein_C_barrel"/>
</dbReference>
<comment type="similarity">
    <text evidence="2">Belongs to the dynein heavy chain family.</text>
</comment>